<protein>
    <submittedName>
        <fullName evidence="2">Uncharacterized protein</fullName>
    </submittedName>
</protein>
<organism evidence="2">
    <name type="scientific">Schistosoma curassoni</name>
    <dbReference type="NCBI Taxonomy" id="6186"/>
    <lineage>
        <taxon>Eukaryota</taxon>
        <taxon>Metazoa</taxon>
        <taxon>Spiralia</taxon>
        <taxon>Lophotrochozoa</taxon>
        <taxon>Platyhelminthes</taxon>
        <taxon>Trematoda</taxon>
        <taxon>Digenea</taxon>
        <taxon>Strigeidida</taxon>
        <taxon>Schistosomatoidea</taxon>
        <taxon>Schistosomatidae</taxon>
        <taxon>Schistosoma</taxon>
    </lineage>
</organism>
<reference evidence="2" key="1">
    <citation type="submission" date="2016-06" db="UniProtKB">
        <authorList>
            <consortium name="WormBaseParasite"/>
        </authorList>
    </citation>
    <scope>IDENTIFICATION</scope>
</reference>
<sequence length="112" mass="13360">MYQHLVDVHFETRTQYHSLQTPWLAVGFRMHVSFYLRLVRWMYLHPIIDFHYGTRTQYLTAESWLAVESRTCVPSYLGLVSWIYLLLIVAVNSGTRTQYHSLQTLSRYPLGY</sequence>
<keyword evidence="1" id="KW-0812">Transmembrane</keyword>
<keyword evidence="1" id="KW-1133">Transmembrane helix</keyword>
<name>A0A183K4V7_9TREM</name>
<dbReference type="AlphaFoldDB" id="A0A183K4V7"/>
<evidence type="ECO:0000313" key="2">
    <source>
        <dbReference type="WBParaSite" id="SCUD_0001002701-mRNA-1"/>
    </source>
</evidence>
<feature type="transmembrane region" description="Helical" evidence="1">
    <location>
        <begin position="73"/>
        <end position="91"/>
    </location>
</feature>
<evidence type="ECO:0000256" key="1">
    <source>
        <dbReference type="SAM" id="Phobius"/>
    </source>
</evidence>
<keyword evidence="1" id="KW-0472">Membrane</keyword>
<dbReference type="WBParaSite" id="SCUD_0001002701-mRNA-1">
    <property type="protein sequence ID" value="SCUD_0001002701-mRNA-1"/>
    <property type="gene ID" value="SCUD_0001002701"/>
</dbReference>
<proteinExistence type="predicted"/>
<accession>A0A183K4V7</accession>